<protein>
    <submittedName>
        <fullName evidence="3">Outer membrane protein beta-barrel domain-containing protein</fullName>
    </submittedName>
</protein>
<sequence length="256" mass="29038">MKHFRFLTTATLIAFGSFVCAQNVITLDEMQAKKKQQQPQQQKVVKEKVSYSSASDDEAFGTLFLQYNPSNMHVSYNGYSGSTSMTGFSLGYLYSKPISAPLYLEFGAAVQYFFKSEKYEDYYPDYDDYYYGYDEHHSHGGKSHDAKFSMLSVKIPINVMYSFEASDAIAIQPYAGIYGRVNILAQTKIGDQKANHFSKDDMGDDTWNRFQLGLHLGCKARFSQKFTAGIGYYMDLTKITDHTTIRGFDITLGLNL</sequence>
<reference evidence="3 4" key="1">
    <citation type="submission" date="2016-10" db="EMBL/GenBank/DDBJ databases">
        <authorList>
            <person name="de Groot N.N."/>
        </authorList>
    </citation>
    <scope>NUCLEOTIDE SEQUENCE [LARGE SCALE GENOMIC DNA]</scope>
    <source>
        <strain evidence="3 4">AR32</strain>
    </source>
</reference>
<feature type="signal peptide" evidence="1">
    <location>
        <begin position="1"/>
        <end position="21"/>
    </location>
</feature>
<proteinExistence type="predicted"/>
<dbReference type="AlphaFoldDB" id="A0A1H5XK53"/>
<keyword evidence="1" id="KW-0732">Signal</keyword>
<dbReference type="InterPro" id="IPR025665">
    <property type="entry name" value="Beta-barrel_OMP_2"/>
</dbReference>
<dbReference type="Pfam" id="PF13568">
    <property type="entry name" value="OMP_b-brl_2"/>
    <property type="match status" value="1"/>
</dbReference>
<feature type="chain" id="PRO_5009289539" evidence="1">
    <location>
        <begin position="22"/>
        <end position="256"/>
    </location>
</feature>
<gene>
    <name evidence="3" type="ORF">SAMN05216354_0009</name>
</gene>
<evidence type="ECO:0000259" key="2">
    <source>
        <dbReference type="Pfam" id="PF13568"/>
    </source>
</evidence>
<evidence type="ECO:0000256" key="1">
    <source>
        <dbReference type="SAM" id="SignalP"/>
    </source>
</evidence>
<dbReference type="Gene3D" id="2.40.160.20">
    <property type="match status" value="1"/>
</dbReference>
<dbReference type="EMBL" id="FNUV01000010">
    <property type="protein sequence ID" value="SEG12128.1"/>
    <property type="molecule type" value="Genomic_DNA"/>
</dbReference>
<evidence type="ECO:0000313" key="3">
    <source>
        <dbReference type="EMBL" id="SEG12128.1"/>
    </source>
</evidence>
<feature type="domain" description="Outer membrane protein beta-barrel" evidence="2">
    <location>
        <begin position="73"/>
        <end position="240"/>
    </location>
</feature>
<accession>A0A1H5XK53</accession>
<dbReference type="Proteomes" id="UP000236735">
    <property type="component" value="Unassembled WGS sequence"/>
</dbReference>
<dbReference type="RefSeq" id="WP_103916268.1">
    <property type="nucleotide sequence ID" value="NZ_FNUV01000010.1"/>
</dbReference>
<organism evidence="3 4">
    <name type="scientific">Xylanibacter ruminicola</name>
    <name type="common">Prevotella ruminicola</name>
    <dbReference type="NCBI Taxonomy" id="839"/>
    <lineage>
        <taxon>Bacteria</taxon>
        <taxon>Pseudomonadati</taxon>
        <taxon>Bacteroidota</taxon>
        <taxon>Bacteroidia</taxon>
        <taxon>Bacteroidales</taxon>
        <taxon>Prevotellaceae</taxon>
        <taxon>Xylanibacter</taxon>
    </lineage>
</organism>
<evidence type="ECO:0000313" key="4">
    <source>
        <dbReference type="Proteomes" id="UP000236735"/>
    </source>
</evidence>
<name>A0A1H5XK53_XYLRU</name>